<evidence type="ECO:0000313" key="9">
    <source>
        <dbReference type="EMBL" id="KAH0921501.1"/>
    </source>
</evidence>
<evidence type="ECO:0000256" key="6">
    <source>
        <dbReference type="RuleBase" id="RU369089"/>
    </source>
</evidence>
<comment type="domain">
    <text evidence="6">The PHD-type zinc finger mediates the binding to H3K4me3.</text>
</comment>
<evidence type="ECO:0000256" key="4">
    <source>
        <dbReference type="ARBA" id="ARBA00023163"/>
    </source>
</evidence>
<organism evidence="9 10">
    <name type="scientific">Brassica napus</name>
    <name type="common">Rape</name>
    <dbReference type="NCBI Taxonomy" id="3708"/>
    <lineage>
        <taxon>Eukaryota</taxon>
        <taxon>Viridiplantae</taxon>
        <taxon>Streptophyta</taxon>
        <taxon>Embryophyta</taxon>
        <taxon>Tracheophyta</taxon>
        <taxon>Spermatophyta</taxon>
        <taxon>Magnoliopsida</taxon>
        <taxon>eudicotyledons</taxon>
        <taxon>Gunneridae</taxon>
        <taxon>Pentapetalae</taxon>
        <taxon>rosids</taxon>
        <taxon>malvids</taxon>
        <taxon>Brassicales</taxon>
        <taxon>Brassicaceae</taxon>
        <taxon>Brassiceae</taxon>
        <taxon>Brassica</taxon>
    </lineage>
</organism>
<reference evidence="9 10" key="1">
    <citation type="submission" date="2021-05" db="EMBL/GenBank/DDBJ databases">
        <title>Genome Assembly of Synthetic Allotetraploid Brassica napus Reveals Homoeologous Exchanges between Subgenomes.</title>
        <authorList>
            <person name="Davis J.T."/>
        </authorList>
    </citation>
    <scope>NUCLEOTIDE SEQUENCE [LARGE SCALE GENOMIC DNA]</scope>
    <source>
        <strain evidence="10">cv. Da-Ae</strain>
        <tissue evidence="9">Seedling</tissue>
    </source>
</reference>
<dbReference type="Pfam" id="PF12165">
    <property type="entry name" value="Alfin"/>
    <property type="match status" value="1"/>
</dbReference>
<dbReference type="Pfam" id="PF03479">
    <property type="entry name" value="PCC"/>
    <property type="match status" value="1"/>
</dbReference>
<feature type="compositionally biased region" description="Acidic residues" evidence="7">
    <location>
        <begin position="178"/>
        <end position="189"/>
    </location>
</feature>
<dbReference type="SUPFAM" id="SSF117856">
    <property type="entry name" value="AF0104/ALDC/Ptd012-like"/>
    <property type="match status" value="1"/>
</dbReference>
<evidence type="ECO:0000256" key="7">
    <source>
        <dbReference type="SAM" id="MobiDB-lite"/>
    </source>
</evidence>
<evidence type="ECO:0000259" key="8">
    <source>
        <dbReference type="PROSITE" id="PS51742"/>
    </source>
</evidence>
<dbReference type="EMBL" id="JAGKQM010000006">
    <property type="protein sequence ID" value="KAH0921501.1"/>
    <property type="molecule type" value="Genomic_DNA"/>
</dbReference>
<feature type="domain" description="PPC" evidence="8">
    <location>
        <begin position="308"/>
        <end position="443"/>
    </location>
</feature>
<keyword evidence="3" id="KW-0238">DNA-binding</keyword>
<keyword evidence="6" id="KW-0479">Metal-binding</keyword>
<dbReference type="CDD" id="cd11378">
    <property type="entry name" value="DUF296"/>
    <property type="match status" value="1"/>
</dbReference>
<protein>
    <recommendedName>
        <fullName evidence="6">PHD finger protein ALFIN-LIKE</fullName>
    </recommendedName>
</protein>
<feature type="region of interest" description="Disordered" evidence="7">
    <location>
        <begin position="134"/>
        <end position="196"/>
    </location>
</feature>
<accession>A0ABQ8CZ14</accession>
<keyword evidence="5 6" id="KW-0539">Nucleus</keyword>
<dbReference type="Proteomes" id="UP000824890">
    <property type="component" value="Unassembled WGS sequence"/>
</dbReference>
<comment type="function">
    <text evidence="6">Histone-binding component that specifically recognizes H3 tails trimethylated on 'Lys-4' (H3K4me3), which mark transcription start sites of virtually all active genes.</text>
</comment>
<keyword evidence="6" id="KW-0863">Zinc-finger</keyword>
<feature type="compositionally biased region" description="Polar residues" evidence="7">
    <location>
        <begin position="134"/>
        <end position="148"/>
    </location>
</feature>
<keyword evidence="6" id="KW-0862">Zinc</keyword>
<dbReference type="InterPro" id="IPR045104">
    <property type="entry name" value="Alfin"/>
</dbReference>
<keyword evidence="6" id="KW-0156">Chromatin regulator</keyword>
<evidence type="ECO:0000256" key="3">
    <source>
        <dbReference type="ARBA" id="ARBA00023125"/>
    </source>
</evidence>
<proteinExistence type="inferred from homology"/>
<comment type="subcellular location">
    <subcellularLocation>
        <location evidence="1 6">Nucleus</location>
    </subcellularLocation>
</comment>
<dbReference type="InterPro" id="IPR005175">
    <property type="entry name" value="PPC_dom"/>
</dbReference>
<name>A0ABQ8CZ14_BRANA</name>
<evidence type="ECO:0000256" key="5">
    <source>
        <dbReference type="ARBA" id="ARBA00023242"/>
    </source>
</evidence>
<keyword evidence="4 6" id="KW-0804">Transcription</keyword>
<dbReference type="PROSITE" id="PS51742">
    <property type="entry name" value="PPC"/>
    <property type="match status" value="1"/>
</dbReference>
<evidence type="ECO:0000313" key="10">
    <source>
        <dbReference type="Proteomes" id="UP000824890"/>
    </source>
</evidence>
<sequence>MEGRAAEDVFKDFRGRRAGLIKALTTDVRKFYDKCDPANENLCLYGLPNGSWELNLPVDEVPPELPEPALGINFSRDGMPEENWVSLIAVHSDSWLIAVAFYFGARFSFDKNERMRLFKMINDLPTIFEVVTGNAKQSKDQSGNSGRSKSGGVKARQSESQTKAAKRSPPPPSREESESGDDDGEEGEGQGEFCGVCGESDDGEEEFWICWLSLSVIKRYRGERRYKSKAVADKQQHRKEQVPGAECYKWHGLDVINNFPQHQHALSSSSDSNFTAAVSMEPVQRQRPRGRPQGSKNKPKPPVFLTVEPPMSPYILQVPSGNDVVASINRFCRERSIGLCLLSGSGSVADVTLRQPPPAPPGSTITFHGKFDLLSVSAAFLPPPVSSSFTVSLAGPQGQIIGGFVSGPLISAGPVYVVAASLNNPSYYRLPAEVKQENSSASAEAEEGKGQSPPVSGGGGESCHIEGSDVVWTPAAGILTKPSL</sequence>
<comment type="subunit">
    <text evidence="6">Interacts with H3K4me3 and to a lesser extent with H3K4me2.</text>
</comment>
<feature type="region of interest" description="Disordered" evidence="7">
    <location>
        <begin position="438"/>
        <end position="468"/>
    </location>
</feature>
<evidence type="ECO:0000256" key="1">
    <source>
        <dbReference type="ARBA" id="ARBA00004123"/>
    </source>
</evidence>
<dbReference type="Gene3D" id="3.30.1330.80">
    <property type="entry name" value="Hypothetical protein, similar to alpha- acetolactate decarboxylase, domain 2"/>
    <property type="match status" value="1"/>
</dbReference>
<comment type="similarity">
    <text evidence="6">Belongs to the Alfin family.</text>
</comment>
<feature type="region of interest" description="Disordered" evidence="7">
    <location>
        <begin position="279"/>
        <end position="302"/>
    </location>
</feature>
<gene>
    <name evidence="9" type="ORF">HID58_021519</name>
</gene>
<dbReference type="PANTHER" id="PTHR12321">
    <property type="entry name" value="CPG BINDING PROTEIN"/>
    <property type="match status" value="1"/>
</dbReference>
<keyword evidence="10" id="KW-1185">Reference proteome</keyword>
<dbReference type="InterPro" id="IPR021998">
    <property type="entry name" value="Alfin_N"/>
</dbReference>
<keyword evidence="2 6" id="KW-0805">Transcription regulation</keyword>
<dbReference type="PANTHER" id="PTHR12321:SF132">
    <property type="entry name" value="PHD FINGER PROTEIN ALFIN-LIKE"/>
    <property type="match status" value="1"/>
</dbReference>
<comment type="caution">
    <text evidence="9">The sequence shown here is derived from an EMBL/GenBank/DDBJ whole genome shotgun (WGS) entry which is preliminary data.</text>
</comment>
<evidence type="ECO:0000256" key="2">
    <source>
        <dbReference type="ARBA" id="ARBA00023015"/>
    </source>
</evidence>